<dbReference type="GO" id="GO:0042720">
    <property type="term" value="C:mitochondrial inner membrane peptidase complex"/>
    <property type="evidence" value="ECO:0007669"/>
    <property type="project" value="InterPro"/>
</dbReference>
<evidence type="ECO:0000256" key="6">
    <source>
        <dbReference type="ARBA" id="ARBA00023136"/>
    </source>
</evidence>
<evidence type="ECO:0000256" key="3">
    <source>
        <dbReference type="ARBA" id="ARBA00022692"/>
    </source>
</evidence>
<keyword evidence="2 9" id="KW-0645">Protease</keyword>
<dbReference type="PANTHER" id="PTHR46041:SF2">
    <property type="entry name" value="MITOCHONDRIAL INNER MEMBRANE PROTEASE SUBUNIT 2"/>
    <property type="match status" value="1"/>
</dbReference>
<dbReference type="AlphaFoldDB" id="K9GSX6"/>
<evidence type="ECO:0000313" key="9">
    <source>
        <dbReference type="EMBL" id="EKV16196.1"/>
    </source>
</evidence>
<keyword evidence="6" id="KW-0472">Membrane</keyword>
<dbReference type="SUPFAM" id="SSF51306">
    <property type="entry name" value="LexA/Signal peptidase"/>
    <property type="match status" value="1"/>
</dbReference>
<dbReference type="HOGENOM" id="CLU_028723_4_0_1"/>
<dbReference type="eggNOG" id="KOG1568">
    <property type="taxonomic scope" value="Eukaryota"/>
</dbReference>
<dbReference type="InterPro" id="IPR019533">
    <property type="entry name" value="Peptidase_S26"/>
</dbReference>
<evidence type="ECO:0000313" key="10">
    <source>
        <dbReference type="Proteomes" id="UP000009882"/>
    </source>
</evidence>
<dbReference type="InParanoid" id="K9GSX6"/>
<name>K9GSX6_PEND2</name>
<evidence type="ECO:0000256" key="7">
    <source>
        <dbReference type="SAM" id="MobiDB-lite"/>
    </source>
</evidence>
<keyword evidence="4" id="KW-0378">Hydrolase</keyword>
<dbReference type="FunFam" id="2.10.109.10:FF:000023">
    <property type="entry name" value="Mitochondrial inner membrane protease subunit 2"/>
    <property type="match status" value="1"/>
</dbReference>
<protein>
    <submittedName>
        <fullName evidence="9">Mitochondrial inner membrane protease subunit Imp2, putative</fullName>
    </submittedName>
</protein>
<evidence type="ECO:0000259" key="8">
    <source>
        <dbReference type="Pfam" id="PF10502"/>
    </source>
</evidence>
<evidence type="ECO:0000256" key="5">
    <source>
        <dbReference type="ARBA" id="ARBA00022989"/>
    </source>
</evidence>
<dbReference type="GO" id="GO:0006627">
    <property type="term" value="P:protein processing involved in protein targeting to mitochondrion"/>
    <property type="evidence" value="ECO:0007669"/>
    <property type="project" value="InterPro"/>
</dbReference>
<dbReference type="STRING" id="1170229.K9GSX6"/>
<dbReference type="CDD" id="cd06530">
    <property type="entry name" value="S26_SPase_I"/>
    <property type="match status" value="1"/>
</dbReference>
<dbReference type="Pfam" id="PF10502">
    <property type="entry name" value="Peptidase_S26"/>
    <property type="match status" value="1"/>
</dbReference>
<dbReference type="Proteomes" id="UP000009882">
    <property type="component" value="Unassembled WGS sequence"/>
</dbReference>
<dbReference type="Gene3D" id="2.10.109.10">
    <property type="entry name" value="Umud Fragment, subunit A"/>
    <property type="match status" value="1"/>
</dbReference>
<dbReference type="PANTHER" id="PTHR46041">
    <property type="entry name" value="MITOCHONDRIAL INNER MEMBRANE PROTEASE SUBUNIT 2"/>
    <property type="match status" value="1"/>
</dbReference>
<comment type="caution">
    <text evidence="9">The sequence shown here is derived from an EMBL/GenBank/DDBJ whole genome shotgun (WGS) entry which is preliminary data.</text>
</comment>
<proteinExistence type="predicted"/>
<dbReference type="FunCoup" id="K9GSX6">
    <property type="interactions" value="328"/>
</dbReference>
<dbReference type="InterPro" id="IPR037730">
    <property type="entry name" value="IMP2"/>
</dbReference>
<evidence type="ECO:0000256" key="2">
    <source>
        <dbReference type="ARBA" id="ARBA00022670"/>
    </source>
</evidence>
<keyword evidence="10" id="KW-1185">Reference proteome</keyword>
<dbReference type="EMBL" id="AKCT01000103">
    <property type="protein sequence ID" value="EKV16196.1"/>
    <property type="molecule type" value="Genomic_DNA"/>
</dbReference>
<feature type="region of interest" description="Disordered" evidence="7">
    <location>
        <begin position="1"/>
        <end position="41"/>
    </location>
</feature>
<evidence type="ECO:0000256" key="4">
    <source>
        <dbReference type="ARBA" id="ARBA00022801"/>
    </source>
</evidence>
<organism evidence="9 10">
    <name type="scientific">Penicillium digitatum (strain PHI26 / CECT 20796)</name>
    <name type="common">Green mold</name>
    <dbReference type="NCBI Taxonomy" id="1170229"/>
    <lineage>
        <taxon>Eukaryota</taxon>
        <taxon>Fungi</taxon>
        <taxon>Dikarya</taxon>
        <taxon>Ascomycota</taxon>
        <taxon>Pezizomycotina</taxon>
        <taxon>Eurotiomycetes</taxon>
        <taxon>Eurotiomycetidae</taxon>
        <taxon>Eurotiales</taxon>
        <taxon>Aspergillaceae</taxon>
        <taxon>Penicillium</taxon>
    </lineage>
</organism>
<comment type="subcellular location">
    <subcellularLocation>
        <location evidence="1">Membrane</location>
        <topology evidence="1">Single-pass membrane protein</topology>
    </subcellularLocation>
</comment>
<dbReference type="GO" id="GO:0004252">
    <property type="term" value="F:serine-type endopeptidase activity"/>
    <property type="evidence" value="ECO:0007669"/>
    <property type="project" value="InterPro"/>
</dbReference>
<feature type="domain" description="Peptidase S26" evidence="8">
    <location>
        <begin position="71"/>
        <end position="184"/>
    </location>
</feature>
<dbReference type="InterPro" id="IPR036286">
    <property type="entry name" value="LexA/Signal_pep-like_sf"/>
</dbReference>
<dbReference type="OrthoDB" id="9996127at2759"/>
<keyword evidence="3" id="KW-0812">Transmembrane</keyword>
<gene>
    <name evidence="9" type="ORF">PDIG_21750</name>
</gene>
<dbReference type="OMA" id="VNMWPWG"/>
<dbReference type="GO" id="GO:0006465">
    <property type="term" value="P:signal peptide processing"/>
    <property type="evidence" value="ECO:0007669"/>
    <property type="project" value="InterPro"/>
</dbReference>
<sequence length="283" mass="32656">MSKPLRPRGVPTPNPRFRVHVREEPKPQIPEPSTYEGPSLSKQRPALSYFLTSLRHRISALPYPVRQACRTLRWAVPILPIVLFFPEHVMQVMWVRGPSMTPYLNEEYAQTQTKSDIVMVSMWPWGSILPFKKERKLERGMIVTFRAATKTDNLFETYSSPANPSHIAIKRIIGLPGDRITTREPCLRPTQIVPWNHVWLEGDAEDPRKTLDSNTYGPVSLSLVTGRVFAVLGPRMRWLKWTDWENEKRESASTDSATVDKYRQSVRDRVVKNAVKLEQPMLN</sequence>
<evidence type="ECO:0000256" key="1">
    <source>
        <dbReference type="ARBA" id="ARBA00004167"/>
    </source>
</evidence>
<reference evidence="10" key="1">
    <citation type="journal article" date="2012" name="BMC Genomics">
        <title>Genome sequence of the necrotrophic fungus Penicillium digitatum, the main postharvest pathogen of citrus.</title>
        <authorList>
            <person name="Marcet-Houben M."/>
            <person name="Ballester A.-R."/>
            <person name="de la Fuente B."/>
            <person name="Harries E."/>
            <person name="Marcos J.F."/>
            <person name="Gonzalez-Candelas L."/>
            <person name="Gabaldon T."/>
        </authorList>
    </citation>
    <scope>NUCLEOTIDE SEQUENCE [LARGE SCALE GENOMIC DNA]</scope>
    <source>
        <strain evidence="10">PHI26 / CECT 20796</strain>
    </source>
</reference>
<accession>K9GSX6</accession>
<keyword evidence="5" id="KW-1133">Transmembrane helix</keyword>